<sequence>MPEKKSVLQRSEEHSGFIHLRNS</sequence>
<dbReference type="EMBL" id="FCNL01000034">
    <property type="protein sequence ID" value="CVI23066.1"/>
    <property type="molecule type" value="Genomic_DNA"/>
</dbReference>
<gene>
    <name evidence="2" type="ORF">AGR4A_Lc40752</name>
</gene>
<feature type="compositionally biased region" description="Basic and acidic residues" evidence="1">
    <location>
        <begin position="1"/>
        <end position="16"/>
    </location>
</feature>
<name>A0A822V997_AGRTU</name>
<evidence type="ECO:0000313" key="3">
    <source>
        <dbReference type="Proteomes" id="UP000192074"/>
    </source>
</evidence>
<protein>
    <submittedName>
        <fullName evidence="2">Uncharacterized protein</fullName>
    </submittedName>
</protein>
<evidence type="ECO:0000313" key="2">
    <source>
        <dbReference type="EMBL" id="CVI23066.1"/>
    </source>
</evidence>
<accession>A0A822V997</accession>
<dbReference type="Proteomes" id="UP000192074">
    <property type="component" value="Unassembled WGS sequence"/>
</dbReference>
<feature type="region of interest" description="Disordered" evidence="1">
    <location>
        <begin position="1"/>
        <end position="23"/>
    </location>
</feature>
<comment type="caution">
    <text evidence="2">The sequence shown here is derived from an EMBL/GenBank/DDBJ whole genome shotgun (WGS) entry which is preliminary data.</text>
</comment>
<dbReference type="AlphaFoldDB" id="A0A822V997"/>
<proteinExistence type="predicted"/>
<organism evidence="2 3">
    <name type="scientific">Agrobacterium tumefaciens str. B6</name>
    <dbReference type="NCBI Taxonomy" id="1183423"/>
    <lineage>
        <taxon>Bacteria</taxon>
        <taxon>Pseudomonadati</taxon>
        <taxon>Pseudomonadota</taxon>
        <taxon>Alphaproteobacteria</taxon>
        <taxon>Hyphomicrobiales</taxon>
        <taxon>Rhizobiaceae</taxon>
        <taxon>Rhizobium/Agrobacterium group</taxon>
        <taxon>Agrobacterium</taxon>
        <taxon>Agrobacterium tumefaciens complex</taxon>
    </lineage>
</organism>
<evidence type="ECO:0000256" key="1">
    <source>
        <dbReference type="SAM" id="MobiDB-lite"/>
    </source>
</evidence>
<reference evidence="2 3" key="1">
    <citation type="submission" date="2016-01" db="EMBL/GenBank/DDBJ databases">
        <authorList>
            <person name="Regsiter A."/>
            <person name="william w."/>
        </authorList>
    </citation>
    <scope>NUCLEOTIDE SEQUENCE [LARGE SCALE GENOMIC DNA]</scope>
    <source>
        <strain evidence="2 3">B6</strain>
    </source>
</reference>